<name>A0AAU9XN89_9CNID</name>
<keyword evidence="3 8" id="KW-1133">Transmembrane helix</keyword>
<accession>A0AAU9XN89</accession>
<evidence type="ECO:0000256" key="2">
    <source>
        <dbReference type="ARBA" id="ARBA00022692"/>
    </source>
</evidence>
<evidence type="ECO:0000256" key="5">
    <source>
        <dbReference type="ARBA" id="ARBA00023136"/>
    </source>
</evidence>
<evidence type="ECO:0000256" key="3">
    <source>
        <dbReference type="ARBA" id="ARBA00022989"/>
    </source>
</evidence>
<reference evidence="10 11" key="1">
    <citation type="submission" date="2022-05" db="EMBL/GenBank/DDBJ databases">
        <authorList>
            <consortium name="Genoscope - CEA"/>
            <person name="William W."/>
        </authorList>
    </citation>
    <scope>NUCLEOTIDE SEQUENCE [LARGE SCALE GENOMIC DNA]</scope>
</reference>
<sequence length="328" mass="37488">MEWYHYITACIYIVLILGGVVINGGFILLFTFSREIRKAVNPFMVSLAVSDILFPLVVVPFHLQHLISGTWKYGVLGCKLRTFAYLVTASASILSFCSVSVARFLRIIYPFRFNMIHDKTVWTTALLLWLYSFGSSAFVFAADTFQRSQIQKHSSCFHFLPIDLFIPLFLLNYCAPLLVMLSIYGCILKLSWRHRKQISHTRVSPANLATNSRAKKASKQLVTVFLLLSYFGEWWLPISGLSLRLKTQYNSELDWPRWTAPVYQFLSISVFLNSVVNPFVYGYSNTHLKATLRHLIRKRSSKGNLLSTQLTTFVVPSHLPSSQPQPKA</sequence>
<feature type="transmembrane region" description="Helical" evidence="8">
    <location>
        <begin position="126"/>
        <end position="145"/>
    </location>
</feature>
<dbReference type="PANTHER" id="PTHR45695:SF9">
    <property type="entry name" value="LEUCOKININ RECEPTOR"/>
    <property type="match status" value="1"/>
</dbReference>
<dbReference type="SUPFAM" id="SSF81321">
    <property type="entry name" value="Family A G protein-coupled receptor-like"/>
    <property type="match status" value="1"/>
</dbReference>
<dbReference type="GO" id="GO:0005886">
    <property type="term" value="C:plasma membrane"/>
    <property type="evidence" value="ECO:0007669"/>
    <property type="project" value="TreeGrafter"/>
</dbReference>
<comment type="caution">
    <text evidence="10">The sequence shown here is derived from an EMBL/GenBank/DDBJ whole genome shotgun (WGS) entry which is preliminary data.</text>
</comment>
<feature type="transmembrane region" description="Helical" evidence="8">
    <location>
        <begin position="221"/>
        <end position="242"/>
    </location>
</feature>
<evidence type="ECO:0000256" key="4">
    <source>
        <dbReference type="ARBA" id="ARBA00023040"/>
    </source>
</evidence>
<gene>
    <name evidence="10" type="ORF">PMEA_00025365</name>
</gene>
<evidence type="ECO:0000256" key="1">
    <source>
        <dbReference type="ARBA" id="ARBA00004141"/>
    </source>
</evidence>
<dbReference type="Gene3D" id="1.20.1070.10">
    <property type="entry name" value="Rhodopsin 7-helix transmembrane proteins"/>
    <property type="match status" value="1"/>
</dbReference>
<keyword evidence="6" id="KW-0675">Receptor</keyword>
<protein>
    <recommendedName>
        <fullName evidence="9">G-protein coupled receptors family 1 profile domain-containing protein</fullName>
    </recommendedName>
</protein>
<keyword evidence="7" id="KW-0807">Transducer</keyword>
<evidence type="ECO:0000259" key="9">
    <source>
        <dbReference type="PROSITE" id="PS50262"/>
    </source>
</evidence>
<dbReference type="InterPro" id="IPR017452">
    <property type="entry name" value="GPCR_Rhodpsn_7TM"/>
</dbReference>
<feature type="domain" description="G-protein coupled receptors family 1 profile" evidence="9">
    <location>
        <begin position="22"/>
        <end position="281"/>
    </location>
</feature>
<dbReference type="PRINTS" id="PR00237">
    <property type="entry name" value="GPCRRHODOPSN"/>
</dbReference>
<dbReference type="InterPro" id="IPR000276">
    <property type="entry name" value="GPCR_Rhodpsn"/>
</dbReference>
<evidence type="ECO:0000313" key="10">
    <source>
        <dbReference type="EMBL" id="CAH3151713.1"/>
    </source>
</evidence>
<evidence type="ECO:0000256" key="7">
    <source>
        <dbReference type="ARBA" id="ARBA00023224"/>
    </source>
</evidence>
<keyword evidence="2 8" id="KW-0812">Transmembrane</keyword>
<dbReference type="CDD" id="cd00637">
    <property type="entry name" value="7tm_classA_rhodopsin-like"/>
    <property type="match status" value="1"/>
</dbReference>
<keyword evidence="5 8" id="KW-0472">Membrane</keyword>
<dbReference type="PROSITE" id="PS50262">
    <property type="entry name" value="G_PROTEIN_RECEP_F1_2"/>
    <property type="match status" value="1"/>
</dbReference>
<feature type="transmembrane region" description="Helical" evidence="8">
    <location>
        <begin position="6"/>
        <end position="31"/>
    </location>
</feature>
<feature type="transmembrane region" description="Helical" evidence="8">
    <location>
        <begin position="165"/>
        <end position="187"/>
    </location>
</feature>
<proteinExistence type="predicted"/>
<dbReference type="AlphaFoldDB" id="A0AAU9XN89"/>
<keyword evidence="4" id="KW-0297">G-protein coupled receptor</keyword>
<dbReference type="GO" id="GO:0004930">
    <property type="term" value="F:G protein-coupled receptor activity"/>
    <property type="evidence" value="ECO:0007669"/>
    <property type="project" value="UniProtKB-KW"/>
</dbReference>
<evidence type="ECO:0000313" key="11">
    <source>
        <dbReference type="Proteomes" id="UP001159428"/>
    </source>
</evidence>
<feature type="transmembrane region" description="Helical" evidence="8">
    <location>
        <begin position="262"/>
        <end position="283"/>
    </location>
</feature>
<evidence type="ECO:0000256" key="6">
    <source>
        <dbReference type="ARBA" id="ARBA00023170"/>
    </source>
</evidence>
<dbReference type="PANTHER" id="PTHR45695">
    <property type="entry name" value="LEUCOKININ RECEPTOR-RELATED"/>
    <property type="match status" value="1"/>
</dbReference>
<dbReference type="Proteomes" id="UP001159428">
    <property type="component" value="Unassembled WGS sequence"/>
</dbReference>
<feature type="transmembrane region" description="Helical" evidence="8">
    <location>
        <begin position="83"/>
        <end position="105"/>
    </location>
</feature>
<keyword evidence="11" id="KW-1185">Reference proteome</keyword>
<comment type="subcellular location">
    <subcellularLocation>
        <location evidence="1">Membrane</location>
        <topology evidence="1">Multi-pass membrane protein</topology>
    </subcellularLocation>
</comment>
<feature type="transmembrane region" description="Helical" evidence="8">
    <location>
        <begin position="43"/>
        <end position="63"/>
    </location>
</feature>
<organism evidence="10 11">
    <name type="scientific">Pocillopora meandrina</name>
    <dbReference type="NCBI Taxonomy" id="46732"/>
    <lineage>
        <taxon>Eukaryota</taxon>
        <taxon>Metazoa</taxon>
        <taxon>Cnidaria</taxon>
        <taxon>Anthozoa</taxon>
        <taxon>Hexacorallia</taxon>
        <taxon>Scleractinia</taxon>
        <taxon>Astrocoeniina</taxon>
        <taxon>Pocilloporidae</taxon>
        <taxon>Pocillopora</taxon>
    </lineage>
</organism>
<dbReference type="EMBL" id="CALNXJ010000049">
    <property type="protein sequence ID" value="CAH3151713.1"/>
    <property type="molecule type" value="Genomic_DNA"/>
</dbReference>
<dbReference type="Pfam" id="PF00001">
    <property type="entry name" value="7tm_1"/>
    <property type="match status" value="1"/>
</dbReference>
<evidence type="ECO:0000256" key="8">
    <source>
        <dbReference type="SAM" id="Phobius"/>
    </source>
</evidence>